<evidence type="ECO:0000256" key="5">
    <source>
        <dbReference type="ARBA" id="ARBA00023235"/>
    </source>
</evidence>
<evidence type="ECO:0000256" key="2">
    <source>
        <dbReference type="ARBA" id="ARBA00009321"/>
    </source>
</evidence>
<dbReference type="GO" id="GO:0008767">
    <property type="term" value="F:UDP-galactopyranose mutase activity"/>
    <property type="evidence" value="ECO:0007669"/>
    <property type="project" value="InterPro"/>
</dbReference>
<comment type="cofactor">
    <cofactor evidence="1">
        <name>FAD</name>
        <dbReference type="ChEBI" id="CHEBI:57692"/>
    </cofactor>
</comment>
<evidence type="ECO:0000259" key="8">
    <source>
        <dbReference type="Pfam" id="PF03275"/>
    </source>
</evidence>
<keyword evidence="7" id="KW-0472">Membrane</keyword>
<name>A0A7R9ZIT5_9STRA</name>
<keyword evidence="4" id="KW-0274">FAD</keyword>
<dbReference type="InterPro" id="IPR004379">
    <property type="entry name" value="UDP-GALP_mutase"/>
</dbReference>
<comment type="similarity">
    <text evidence="2">Belongs to the UDP-galactopyranose/dTDP-fucopyranose mutase family.</text>
</comment>
<evidence type="ECO:0000256" key="3">
    <source>
        <dbReference type="ARBA" id="ARBA00022630"/>
    </source>
</evidence>
<feature type="compositionally biased region" description="Low complexity" evidence="6">
    <location>
        <begin position="76"/>
        <end position="118"/>
    </location>
</feature>
<keyword evidence="7" id="KW-0812">Transmembrane</keyword>
<dbReference type="GO" id="GO:0050660">
    <property type="term" value="F:flavin adenine dinucleotide binding"/>
    <property type="evidence" value="ECO:0007669"/>
    <property type="project" value="TreeGrafter"/>
</dbReference>
<dbReference type="PANTHER" id="PTHR21197">
    <property type="entry name" value="UDP-GALACTOPYRANOSE MUTASE"/>
    <property type="match status" value="1"/>
</dbReference>
<accession>A0A7R9ZIT5</accession>
<feature type="region of interest" description="Disordered" evidence="6">
    <location>
        <begin position="1"/>
        <end position="41"/>
    </location>
</feature>
<evidence type="ECO:0000256" key="6">
    <source>
        <dbReference type="SAM" id="MobiDB-lite"/>
    </source>
</evidence>
<feature type="compositionally biased region" description="Polar residues" evidence="6">
    <location>
        <begin position="119"/>
        <end position="133"/>
    </location>
</feature>
<keyword evidence="5" id="KW-0413">Isomerase</keyword>
<keyword evidence="7" id="KW-1133">Transmembrane helix</keyword>
<sequence>MGGPKAQRQGLRQNRNRDRPQARAQEQAYHHQQQQKTRKRQRPFCGLATLLVLFCGLYTLSFVFHLHHTRHVLVTSSPSRSVLASSSPRPSSSASLNAQMHPQTQPRTQTQTQTRPQTINEQQQEPTSPRRSQFQRKQYDICIAGAGLSGAVLAERYASQQGKRVLVVEKRDHIGGNCYDYIDAETDIRVSKYGAHIFHTKSTRVWSYVQQFSGWTTYEHEVQGWVDGQHVPIPVNIDTVNRLFDLNISDSREMDEWLEKEREMPQHEGSPSNSEEMALSRVGRRLYDLIFHPYTVKQWNKQPNELGPEVTARIPVRNSHDPRYFDDPYQALPSDGYTAFFHNLLQHDNIEVHVNTDYFASIRDPSLSHDPDAIRCDMTYYTGPIDTYFASLGWPKLEYRSLDFERRVITDIGTANYFQPRSVINHPSLSDDYTRIVEYKHFLNQTTSPHTVLFYERSKDGGDPFYPVPNPRNRELYERYQRMAQQEDGVRFVGRLANYKYFNMDQAILNALTIFDEDSQGGGALPRRH</sequence>
<evidence type="ECO:0000256" key="7">
    <source>
        <dbReference type="SAM" id="Phobius"/>
    </source>
</evidence>
<feature type="region of interest" description="Disordered" evidence="6">
    <location>
        <begin position="76"/>
        <end position="133"/>
    </location>
</feature>
<feature type="compositionally biased region" description="Low complexity" evidence="6">
    <location>
        <begin position="22"/>
        <end position="35"/>
    </location>
</feature>
<dbReference type="SUPFAM" id="SSF54373">
    <property type="entry name" value="FAD-linked reductases, C-terminal domain"/>
    <property type="match status" value="1"/>
</dbReference>
<organism evidence="9">
    <name type="scientific">Craspedostauros australis</name>
    <dbReference type="NCBI Taxonomy" id="1486917"/>
    <lineage>
        <taxon>Eukaryota</taxon>
        <taxon>Sar</taxon>
        <taxon>Stramenopiles</taxon>
        <taxon>Ochrophyta</taxon>
        <taxon>Bacillariophyta</taxon>
        <taxon>Bacillariophyceae</taxon>
        <taxon>Bacillariophycidae</taxon>
        <taxon>Naviculales</taxon>
        <taxon>Naviculaceae</taxon>
        <taxon>Craspedostauros</taxon>
    </lineage>
</organism>
<reference evidence="9" key="1">
    <citation type="submission" date="2021-01" db="EMBL/GenBank/DDBJ databases">
        <authorList>
            <person name="Corre E."/>
            <person name="Pelletier E."/>
            <person name="Niang G."/>
            <person name="Scheremetjew M."/>
            <person name="Finn R."/>
            <person name="Kale V."/>
            <person name="Holt S."/>
            <person name="Cochrane G."/>
            <person name="Meng A."/>
            <person name="Brown T."/>
            <person name="Cohen L."/>
        </authorList>
    </citation>
    <scope>NUCLEOTIDE SEQUENCE</scope>
    <source>
        <strain evidence="9">CCMP3328</strain>
    </source>
</reference>
<feature type="transmembrane region" description="Helical" evidence="7">
    <location>
        <begin position="44"/>
        <end position="66"/>
    </location>
</feature>
<dbReference type="AlphaFoldDB" id="A0A7R9ZIT5"/>
<dbReference type="InterPro" id="IPR015899">
    <property type="entry name" value="UDP-GalPyranose_mutase_C"/>
</dbReference>
<dbReference type="NCBIfam" id="TIGR00031">
    <property type="entry name" value="UDP-GALP_mutase"/>
    <property type="match status" value="1"/>
</dbReference>
<dbReference type="Pfam" id="PF03275">
    <property type="entry name" value="GLF"/>
    <property type="match status" value="1"/>
</dbReference>
<evidence type="ECO:0000256" key="4">
    <source>
        <dbReference type="ARBA" id="ARBA00022827"/>
    </source>
</evidence>
<feature type="domain" description="UDP-galactopyranose mutase C-terminal" evidence="8">
    <location>
        <begin position="290"/>
        <end position="501"/>
    </location>
</feature>
<dbReference type="Pfam" id="PF13450">
    <property type="entry name" value="NAD_binding_8"/>
    <property type="match status" value="1"/>
</dbReference>
<evidence type="ECO:0000313" key="9">
    <source>
        <dbReference type="EMBL" id="CAD8327961.1"/>
    </source>
</evidence>
<dbReference type="SUPFAM" id="SSF51971">
    <property type="entry name" value="Nucleotide-binding domain"/>
    <property type="match status" value="1"/>
</dbReference>
<protein>
    <recommendedName>
        <fullName evidence="8">UDP-galactopyranose mutase C-terminal domain-containing protein</fullName>
    </recommendedName>
</protein>
<keyword evidence="3" id="KW-0285">Flavoprotein</keyword>
<dbReference type="PANTHER" id="PTHR21197:SF0">
    <property type="entry name" value="UDP-GALACTOPYRANOSE MUTASE"/>
    <property type="match status" value="1"/>
</dbReference>
<proteinExistence type="inferred from homology"/>
<evidence type="ECO:0000256" key="1">
    <source>
        <dbReference type="ARBA" id="ARBA00001974"/>
    </source>
</evidence>
<dbReference type="Gene3D" id="3.40.50.720">
    <property type="entry name" value="NAD(P)-binding Rossmann-like Domain"/>
    <property type="match status" value="3"/>
</dbReference>
<dbReference type="EMBL" id="HBEF01000070">
    <property type="protein sequence ID" value="CAD8327961.1"/>
    <property type="molecule type" value="Transcribed_RNA"/>
</dbReference>
<gene>
    <name evidence="9" type="ORF">CAUS1442_LOCUS56</name>
</gene>